<dbReference type="Proteomes" id="UP000008731">
    <property type="component" value="Segment"/>
</dbReference>
<dbReference type="GeneID" id="9926463"/>
<feature type="transmembrane region" description="Helical" evidence="1">
    <location>
        <begin position="21"/>
        <end position="40"/>
    </location>
</feature>
<keyword evidence="1" id="KW-0812">Transmembrane</keyword>
<evidence type="ECO:0000313" key="3">
    <source>
        <dbReference type="Proteomes" id="UP000008731"/>
    </source>
</evidence>
<dbReference type="RefSeq" id="YP_004010166.1">
    <property type="nucleotide sequence ID" value="NC_014663.1"/>
</dbReference>
<evidence type="ECO:0000313" key="2">
    <source>
        <dbReference type="EMBL" id="ADG59929.1"/>
    </source>
</evidence>
<dbReference type="EMBL" id="HM004124">
    <property type="protein sequence ID" value="ADG59929.1"/>
    <property type="molecule type" value="Genomic_DNA"/>
</dbReference>
<protein>
    <submittedName>
        <fullName evidence="2">Uncharacterized protein</fullName>
    </submittedName>
</protein>
<evidence type="ECO:0000256" key="1">
    <source>
        <dbReference type="SAM" id="Phobius"/>
    </source>
</evidence>
<keyword evidence="1" id="KW-1133">Transmembrane helix</keyword>
<organism evidence="2 3">
    <name type="scientific">Acinetobacter phage Acj9</name>
    <dbReference type="NCBI Taxonomy" id="760939"/>
    <lineage>
        <taxon>Viruses</taxon>
        <taxon>Duplodnaviria</taxon>
        <taxon>Heunggongvirae</taxon>
        <taxon>Uroviricota</taxon>
        <taxon>Caudoviricetes</taxon>
        <taxon>Pantevenvirales</taxon>
        <taxon>Straboviridae</taxon>
        <taxon>Twarogvirinae</taxon>
        <taxon>Acajnonavirus</taxon>
        <taxon>Acajnonavirus acj9</taxon>
    </lineage>
</organism>
<gene>
    <name evidence="2" type="ORF">Acj9p029</name>
</gene>
<keyword evidence="3" id="KW-1185">Reference proteome</keyword>
<sequence length="61" mass="6315">MALKQKVKDNYAKNPRAVMSLGVLGSAAVLAVIGTLTGVVEPEVAMASITKLLNFLMLGGL</sequence>
<reference evidence="2 3" key="1">
    <citation type="journal article" date="2010" name="Virol. J.">
        <title>Genomes of the T4-related bacteriophages as windows on microbial genome evolution.</title>
        <authorList>
            <person name="Petrov V.M."/>
            <person name="Ratnayaka S."/>
            <person name="Nolan J.M."/>
            <person name="Miller E.S."/>
            <person name="Karam J.D."/>
        </authorList>
    </citation>
    <scope>NUCLEOTIDE SEQUENCE [LARGE SCALE GENOMIC DNA]</scope>
</reference>
<proteinExistence type="predicted"/>
<name>E5EPG3_9CAUD</name>
<keyword evidence="1" id="KW-0472">Membrane</keyword>
<accession>E5EPG3</accession>
<dbReference type="KEGG" id="vg:9926463"/>